<dbReference type="VEuPathDB" id="FungiDB:JI435_008560"/>
<sequence length="686" mass="77270">MPKQRSTCTRCSQRRQRCDRKTPCSRCIQNKEPHLCTTIWKEGYNPSVHRRYPRKPSSVGISESSSSLHEPSLGGLEDEPPSTAADDIPARAPPVTGPELSRFLDITIDSLLTEKDGSFSQSAILNQSIEHVKSAGAQIDGSNRVANFSSPVAKATEVQQLQKLIPSKNVVMTITDYYEKHMLYWMGGLYYAPALREELLQAYGSSETLNLSNLDWRWTSLIFAILSSGMIASPETLSTSWGYSIDEKIRASREWGIAANSCLHIGNYAAQYHIRSIQAIYVLHGYEHTLGSTNHWAALRAVSVLIAKGLGLHRLSSHPDDARVMQLTGARKQAFIDREIGRRLWSQICSQEWLCLTTQNNYTIAITKRQFTSILPMALDEETMQPTADDTVPCYASVSQYLYDYASLMLEYHNAVLDSMDLDEVSRYAMILKFDGELRATNEEQTPKPLSTRIPLDPTWPKWVKWARTLRQAAINYKIIMIHQSFISKSFKDARYTYTRWACGTAAKNLVALYKTRDPEEPQWWVEQAFLVTAALCLLLDLFHRQDRDAEAEENLACVRQAINYLQQFVTSSVAAHGVRLLCSLIQEYCKLHEGVRPPAAQQQPGITGFEDLQLPAPPAMPAQNLPSHSQPNVNETPELTLTSEEVAQFNFDIDNVFMDYLPAEGGLDNNVLWDSIYGLANGQLM</sequence>
<dbReference type="SUPFAM" id="SSF57701">
    <property type="entry name" value="Zn2/Cys6 DNA-binding domain"/>
    <property type="match status" value="1"/>
</dbReference>
<dbReference type="Pfam" id="PF00172">
    <property type="entry name" value="Zn_clus"/>
    <property type="match status" value="1"/>
</dbReference>
<proteinExistence type="predicted"/>
<feature type="domain" description="Zn(2)-C6 fungal-type" evidence="5">
    <location>
        <begin position="7"/>
        <end position="38"/>
    </location>
</feature>
<dbReference type="GO" id="GO:0003677">
    <property type="term" value="F:DNA binding"/>
    <property type="evidence" value="ECO:0007669"/>
    <property type="project" value="InterPro"/>
</dbReference>
<dbReference type="CDD" id="cd00067">
    <property type="entry name" value="GAL4"/>
    <property type="match status" value="1"/>
</dbReference>
<evidence type="ECO:0000313" key="7">
    <source>
        <dbReference type="Proteomes" id="UP000663193"/>
    </source>
</evidence>
<feature type="compositionally biased region" description="Low complexity" evidence="4">
    <location>
        <begin position="57"/>
        <end position="75"/>
    </location>
</feature>
<name>A0A7U2EUJ4_PHANO</name>
<evidence type="ECO:0000256" key="2">
    <source>
        <dbReference type="ARBA" id="ARBA00022723"/>
    </source>
</evidence>
<evidence type="ECO:0000256" key="3">
    <source>
        <dbReference type="ARBA" id="ARBA00023242"/>
    </source>
</evidence>
<evidence type="ECO:0000259" key="5">
    <source>
        <dbReference type="PROSITE" id="PS50048"/>
    </source>
</evidence>
<dbReference type="GO" id="GO:0005634">
    <property type="term" value="C:nucleus"/>
    <property type="evidence" value="ECO:0007669"/>
    <property type="project" value="UniProtKB-SubCell"/>
</dbReference>
<dbReference type="PANTHER" id="PTHR31001">
    <property type="entry name" value="UNCHARACTERIZED TRANSCRIPTIONAL REGULATORY PROTEIN"/>
    <property type="match status" value="1"/>
</dbReference>
<dbReference type="InterPro" id="IPR050613">
    <property type="entry name" value="Sec_Metabolite_Reg"/>
</dbReference>
<accession>A0A7U2EUJ4</accession>
<dbReference type="GO" id="GO:0008270">
    <property type="term" value="F:zinc ion binding"/>
    <property type="evidence" value="ECO:0007669"/>
    <property type="project" value="InterPro"/>
</dbReference>
<dbReference type="InterPro" id="IPR007219">
    <property type="entry name" value="XnlR_reg_dom"/>
</dbReference>
<evidence type="ECO:0000313" key="6">
    <source>
        <dbReference type="EMBL" id="QRC91354.1"/>
    </source>
</evidence>
<evidence type="ECO:0000256" key="1">
    <source>
        <dbReference type="ARBA" id="ARBA00004123"/>
    </source>
</evidence>
<keyword evidence="7" id="KW-1185">Reference proteome</keyword>
<dbReference type="OrthoDB" id="410267at2759"/>
<dbReference type="PROSITE" id="PS50048">
    <property type="entry name" value="ZN2_CY6_FUNGAL_2"/>
    <property type="match status" value="1"/>
</dbReference>
<dbReference type="PROSITE" id="PS00463">
    <property type="entry name" value="ZN2_CY6_FUNGAL_1"/>
    <property type="match status" value="1"/>
</dbReference>
<feature type="region of interest" description="Disordered" evidence="4">
    <location>
        <begin position="47"/>
        <end position="96"/>
    </location>
</feature>
<dbReference type="Pfam" id="PF04082">
    <property type="entry name" value="Fungal_trans"/>
    <property type="match status" value="1"/>
</dbReference>
<dbReference type="InterPro" id="IPR036864">
    <property type="entry name" value="Zn2-C6_fun-type_DNA-bd_sf"/>
</dbReference>
<dbReference type="GO" id="GO:0000981">
    <property type="term" value="F:DNA-binding transcription factor activity, RNA polymerase II-specific"/>
    <property type="evidence" value="ECO:0007669"/>
    <property type="project" value="InterPro"/>
</dbReference>
<dbReference type="EMBL" id="CP069023">
    <property type="protein sequence ID" value="QRC91354.1"/>
    <property type="molecule type" value="Genomic_DNA"/>
</dbReference>
<organism evidence="6 7">
    <name type="scientific">Phaeosphaeria nodorum (strain SN15 / ATCC MYA-4574 / FGSC 10173)</name>
    <name type="common">Glume blotch fungus</name>
    <name type="synonym">Parastagonospora nodorum</name>
    <dbReference type="NCBI Taxonomy" id="321614"/>
    <lineage>
        <taxon>Eukaryota</taxon>
        <taxon>Fungi</taxon>
        <taxon>Dikarya</taxon>
        <taxon>Ascomycota</taxon>
        <taxon>Pezizomycotina</taxon>
        <taxon>Dothideomycetes</taxon>
        <taxon>Pleosporomycetidae</taxon>
        <taxon>Pleosporales</taxon>
        <taxon>Pleosporineae</taxon>
        <taxon>Phaeosphaeriaceae</taxon>
        <taxon>Parastagonospora</taxon>
    </lineage>
</organism>
<evidence type="ECO:0000256" key="4">
    <source>
        <dbReference type="SAM" id="MobiDB-lite"/>
    </source>
</evidence>
<gene>
    <name evidence="6" type="ORF">JI435_008560</name>
</gene>
<protein>
    <recommendedName>
        <fullName evidence="5">Zn(2)-C6 fungal-type domain-containing protein</fullName>
    </recommendedName>
</protein>
<dbReference type="Proteomes" id="UP000663193">
    <property type="component" value="Chromosome 1"/>
</dbReference>
<dbReference type="AlphaFoldDB" id="A0A7U2EUJ4"/>
<dbReference type="SMART" id="SM00066">
    <property type="entry name" value="GAL4"/>
    <property type="match status" value="1"/>
</dbReference>
<dbReference type="InterPro" id="IPR001138">
    <property type="entry name" value="Zn2Cys6_DnaBD"/>
</dbReference>
<keyword evidence="3" id="KW-0539">Nucleus</keyword>
<dbReference type="GO" id="GO:0006351">
    <property type="term" value="P:DNA-templated transcription"/>
    <property type="evidence" value="ECO:0007669"/>
    <property type="project" value="InterPro"/>
</dbReference>
<dbReference type="PANTHER" id="PTHR31001:SF76">
    <property type="entry name" value="ZN(2)-C6 FUNGAL-TYPE DOMAIN-CONTAINING PROTEIN"/>
    <property type="match status" value="1"/>
</dbReference>
<keyword evidence="2" id="KW-0479">Metal-binding</keyword>
<reference evidence="7" key="1">
    <citation type="journal article" date="2021" name="BMC Genomics">
        <title>Chromosome-level genome assembly and manually-curated proteome of model necrotroph Parastagonospora nodorum Sn15 reveals a genome-wide trove of candidate effector homologs, and redundancy of virulence-related functions within an accessory chromosome.</title>
        <authorList>
            <person name="Bertazzoni S."/>
            <person name="Jones D.A.B."/>
            <person name="Phan H.T."/>
            <person name="Tan K.-C."/>
            <person name="Hane J.K."/>
        </authorList>
    </citation>
    <scope>NUCLEOTIDE SEQUENCE [LARGE SCALE GENOMIC DNA]</scope>
    <source>
        <strain evidence="7">SN15 / ATCC MYA-4574 / FGSC 10173)</strain>
    </source>
</reference>
<dbReference type="CDD" id="cd12148">
    <property type="entry name" value="fungal_TF_MHR"/>
    <property type="match status" value="1"/>
</dbReference>
<comment type="subcellular location">
    <subcellularLocation>
        <location evidence="1">Nucleus</location>
    </subcellularLocation>
</comment>